<comment type="caution">
    <text evidence="1">The sequence shown here is derived from an EMBL/GenBank/DDBJ whole genome shotgun (WGS) entry which is preliminary data.</text>
</comment>
<reference evidence="1 2" key="1">
    <citation type="journal article" date="2021" name="BMC Genomics">
        <title>Datura genome reveals duplications of psychoactive alkaloid biosynthetic genes and high mutation rate following tissue culture.</title>
        <authorList>
            <person name="Rajewski A."/>
            <person name="Carter-House D."/>
            <person name="Stajich J."/>
            <person name="Litt A."/>
        </authorList>
    </citation>
    <scope>NUCLEOTIDE SEQUENCE [LARGE SCALE GENOMIC DNA]</scope>
    <source>
        <strain evidence="1">AR-01</strain>
    </source>
</reference>
<proteinExistence type="predicted"/>
<name>A0ABS8RZS9_DATST</name>
<gene>
    <name evidence="1" type="ORF">HAX54_012144</name>
</gene>
<dbReference type="Proteomes" id="UP000823775">
    <property type="component" value="Unassembled WGS sequence"/>
</dbReference>
<organism evidence="1 2">
    <name type="scientific">Datura stramonium</name>
    <name type="common">Jimsonweed</name>
    <name type="synonym">Common thornapple</name>
    <dbReference type="NCBI Taxonomy" id="4076"/>
    <lineage>
        <taxon>Eukaryota</taxon>
        <taxon>Viridiplantae</taxon>
        <taxon>Streptophyta</taxon>
        <taxon>Embryophyta</taxon>
        <taxon>Tracheophyta</taxon>
        <taxon>Spermatophyta</taxon>
        <taxon>Magnoliopsida</taxon>
        <taxon>eudicotyledons</taxon>
        <taxon>Gunneridae</taxon>
        <taxon>Pentapetalae</taxon>
        <taxon>asterids</taxon>
        <taxon>lamiids</taxon>
        <taxon>Solanales</taxon>
        <taxon>Solanaceae</taxon>
        <taxon>Solanoideae</taxon>
        <taxon>Datureae</taxon>
        <taxon>Datura</taxon>
    </lineage>
</organism>
<protein>
    <submittedName>
        <fullName evidence="1">Uncharacterized protein</fullName>
    </submittedName>
</protein>
<accession>A0ABS8RZS9</accession>
<evidence type="ECO:0000313" key="2">
    <source>
        <dbReference type="Proteomes" id="UP000823775"/>
    </source>
</evidence>
<evidence type="ECO:0000313" key="1">
    <source>
        <dbReference type="EMBL" id="MCD7451475.1"/>
    </source>
</evidence>
<dbReference type="EMBL" id="JACEIK010000170">
    <property type="protein sequence ID" value="MCD7451475.1"/>
    <property type="molecule type" value="Genomic_DNA"/>
</dbReference>
<sequence>MNNTSLGRMATYLAKDQDNWFKLLPSPLSLVHCKCQNIQFKIGICRLKVTTEKSGNIFRKLVIWLFKLLQGQGNVELPLFN</sequence>
<keyword evidence="2" id="KW-1185">Reference proteome</keyword>